<dbReference type="Proteomes" id="UP000886523">
    <property type="component" value="Unassembled WGS sequence"/>
</dbReference>
<sequence>MPFHPCSQSTNRNIRRIRACSFTGSLLVLLQRNPVRPVSRPLSAVWGWKVVKKRTRVVNLHGQISLRPRQLRLG</sequence>
<organism evidence="1 2">
    <name type="scientific">Hydnum rufescens UP504</name>
    <dbReference type="NCBI Taxonomy" id="1448309"/>
    <lineage>
        <taxon>Eukaryota</taxon>
        <taxon>Fungi</taxon>
        <taxon>Dikarya</taxon>
        <taxon>Basidiomycota</taxon>
        <taxon>Agaricomycotina</taxon>
        <taxon>Agaricomycetes</taxon>
        <taxon>Cantharellales</taxon>
        <taxon>Hydnaceae</taxon>
        <taxon>Hydnum</taxon>
    </lineage>
</organism>
<dbReference type="AlphaFoldDB" id="A0A9P6DQI0"/>
<dbReference type="EMBL" id="MU129005">
    <property type="protein sequence ID" value="KAF9511116.1"/>
    <property type="molecule type" value="Genomic_DNA"/>
</dbReference>
<evidence type="ECO:0000313" key="1">
    <source>
        <dbReference type="EMBL" id="KAF9511116.1"/>
    </source>
</evidence>
<keyword evidence="2" id="KW-1185">Reference proteome</keyword>
<accession>A0A9P6DQI0</accession>
<proteinExistence type="predicted"/>
<reference evidence="1" key="1">
    <citation type="journal article" date="2020" name="Nat. Commun.">
        <title>Large-scale genome sequencing of mycorrhizal fungi provides insights into the early evolution of symbiotic traits.</title>
        <authorList>
            <person name="Miyauchi S."/>
            <person name="Kiss E."/>
            <person name="Kuo A."/>
            <person name="Drula E."/>
            <person name="Kohler A."/>
            <person name="Sanchez-Garcia M."/>
            <person name="Morin E."/>
            <person name="Andreopoulos B."/>
            <person name="Barry K.W."/>
            <person name="Bonito G."/>
            <person name="Buee M."/>
            <person name="Carver A."/>
            <person name="Chen C."/>
            <person name="Cichocki N."/>
            <person name="Clum A."/>
            <person name="Culley D."/>
            <person name="Crous P.W."/>
            <person name="Fauchery L."/>
            <person name="Girlanda M."/>
            <person name="Hayes R.D."/>
            <person name="Keri Z."/>
            <person name="LaButti K."/>
            <person name="Lipzen A."/>
            <person name="Lombard V."/>
            <person name="Magnuson J."/>
            <person name="Maillard F."/>
            <person name="Murat C."/>
            <person name="Nolan M."/>
            <person name="Ohm R.A."/>
            <person name="Pangilinan J."/>
            <person name="Pereira M.F."/>
            <person name="Perotto S."/>
            <person name="Peter M."/>
            <person name="Pfister S."/>
            <person name="Riley R."/>
            <person name="Sitrit Y."/>
            <person name="Stielow J.B."/>
            <person name="Szollosi G."/>
            <person name="Zifcakova L."/>
            <person name="Stursova M."/>
            <person name="Spatafora J.W."/>
            <person name="Tedersoo L."/>
            <person name="Vaario L.M."/>
            <person name="Yamada A."/>
            <person name="Yan M."/>
            <person name="Wang P."/>
            <person name="Xu J."/>
            <person name="Bruns T."/>
            <person name="Baldrian P."/>
            <person name="Vilgalys R."/>
            <person name="Dunand C."/>
            <person name="Henrissat B."/>
            <person name="Grigoriev I.V."/>
            <person name="Hibbett D."/>
            <person name="Nagy L.G."/>
            <person name="Martin F.M."/>
        </authorList>
    </citation>
    <scope>NUCLEOTIDE SEQUENCE</scope>
    <source>
        <strain evidence="1">UP504</strain>
    </source>
</reference>
<gene>
    <name evidence="1" type="ORF">BS47DRAFT_1487077</name>
</gene>
<name>A0A9P6DQI0_9AGAM</name>
<evidence type="ECO:0000313" key="2">
    <source>
        <dbReference type="Proteomes" id="UP000886523"/>
    </source>
</evidence>
<protein>
    <submittedName>
        <fullName evidence="1">Uncharacterized protein</fullName>
    </submittedName>
</protein>
<comment type="caution">
    <text evidence="1">The sequence shown here is derived from an EMBL/GenBank/DDBJ whole genome shotgun (WGS) entry which is preliminary data.</text>
</comment>